<dbReference type="Pfam" id="PF22521">
    <property type="entry name" value="HypF_C_2"/>
    <property type="match status" value="1"/>
</dbReference>
<dbReference type="OrthoDB" id="9808093at2"/>
<dbReference type="Gene3D" id="3.30.420.40">
    <property type="match status" value="1"/>
</dbReference>
<evidence type="ECO:0000313" key="2">
    <source>
        <dbReference type="EMBL" id="TLP65989.1"/>
    </source>
</evidence>
<evidence type="ECO:0000313" key="3">
    <source>
        <dbReference type="Proteomes" id="UP000309033"/>
    </source>
</evidence>
<dbReference type="EMBL" id="VANP01000001">
    <property type="protein sequence ID" value="TLP65989.1"/>
    <property type="molecule type" value="Genomic_DNA"/>
</dbReference>
<dbReference type="AlphaFoldDB" id="A0A5R8ZJP2"/>
<evidence type="ECO:0000259" key="1">
    <source>
        <dbReference type="Pfam" id="PF22521"/>
    </source>
</evidence>
<comment type="caution">
    <text evidence="2">The sequence shown here is derived from an EMBL/GenBank/DDBJ whole genome shotgun (WGS) entry which is preliminary data.</text>
</comment>
<name>A0A5R8ZJP2_9ACTN</name>
<organism evidence="2 3">
    <name type="scientific">Microbispora triticiradicis</name>
    <dbReference type="NCBI Taxonomy" id="2200763"/>
    <lineage>
        <taxon>Bacteria</taxon>
        <taxon>Bacillati</taxon>
        <taxon>Actinomycetota</taxon>
        <taxon>Actinomycetes</taxon>
        <taxon>Streptosporangiales</taxon>
        <taxon>Streptosporangiaceae</taxon>
        <taxon>Microbispora</taxon>
    </lineage>
</organism>
<protein>
    <recommendedName>
        <fullName evidence="1">Carbamoyltransferase Kae1-like domain-containing protein</fullName>
    </recommendedName>
</protein>
<dbReference type="InterPro" id="IPR055128">
    <property type="entry name" value="HypF_C_2"/>
</dbReference>
<dbReference type="Proteomes" id="UP000309033">
    <property type="component" value="Unassembled WGS sequence"/>
</dbReference>
<proteinExistence type="predicted"/>
<keyword evidence="3" id="KW-1185">Reference proteome</keyword>
<accession>A0A5R8ZJP2</accession>
<feature type="domain" description="Carbamoyltransferase Kae1-like" evidence="1">
    <location>
        <begin position="5"/>
        <end position="52"/>
    </location>
</feature>
<gene>
    <name evidence="2" type="ORF">FED44_00175</name>
</gene>
<reference evidence="2" key="1">
    <citation type="submission" date="2019-05" db="EMBL/GenBank/DDBJ databases">
        <title>Isolation, diversity and antifungal activity of Actinobacteria from wheat.</title>
        <authorList>
            <person name="Yu B."/>
        </authorList>
    </citation>
    <scope>NUCLEOTIDE SEQUENCE [LARGE SCALE GENOMIC DNA]</scope>
    <source>
        <strain evidence="2">NEAU-HEGS1-5</strain>
    </source>
</reference>
<sequence length="63" mass="7008">MSRRAVADGCDHLRETTGLSAVALSGGVFQNLLLLDRAVTLLEERRFTVLTHCPRRGTRRRSA</sequence>